<accession>A0A644XN48</accession>
<dbReference type="AlphaFoldDB" id="A0A644XN48"/>
<protein>
    <submittedName>
        <fullName evidence="2">Uncharacterized protein</fullName>
    </submittedName>
</protein>
<evidence type="ECO:0000256" key="1">
    <source>
        <dbReference type="SAM" id="MobiDB-lite"/>
    </source>
</evidence>
<organism evidence="2">
    <name type="scientific">bioreactor metagenome</name>
    <dbReference type="NCBI Taxonomy" id="1076179"/>
    <lineage>
        <taxon>unclassified sequences</taxon>
        <taxon>metagenomes</taxon>
        <taxon>ecological metagenomes</taxon>
    </lineage>
</organism>
<dbReference type="EMBL" id="VSSQ01002751">
    <property type="protein sequence ID" value="MPM17198.1"/>
    <property type="molecule type" value="Genomic_DNA"/>
</dbReference>
<feature type="region of interest" description="Disordered" evidence="1">
    <location>
        <begin position="57"/>
        <end position="76"/>
    </location>
</feature>
<name>A0A644XN48_9ZZZZ</name>
<comment type="caution">
    <text evidence="2">The sequence shown here is derived from an EMBL/GenBank/DDBJ whole genome shotgun (WGS) entry which is preliminary data.</text>
</comment>
<proteinExistence type="predicted"/>
<gene>
    <name evidence="2" type="ORF">SDC9_63586</name>
</gene>
<reference evidence="2" key="1">
    <citation type="submission" date="2019-08" db="EMBL/GenBank/DDBJ databases">
        <authorList>
            <person name="Kucharzyk K."/>
            <person name="Murdoch R.W."/>
            <person name="Higgins S."/>
            <person name="Loffler F."/>
        </authorList>
    </citation>
    <scope>NUCLEOTIDE SEQUENCE</scope>
</reference>
<feature type="region of interest" description="Disordered" evidence="1">
    <location>
        <begin position="117"/>
        <end position="143"/>
    </location>
</feature>
<sequence>MVYPLRLAAHNSPAPEFAAAPDKFLIGSGPDEAAPDKSFRYLCPQDGDKTSAFPAVPPGIRPADMGAAGGGIPPGPFREYGLRAVRREFRSADTRRGFPPQRCQSCNSFQPCGYTAPAPAGTHRPAARYIGHRPPARPENRPA</sequence>
<evidence type="ECO:0000313" key="2">
    <source>
        <dbReference type="EMBL" id="MPM17198.1"/>
    </source>
</evidence>